<dbReference type="EMBL" id="FOYQ01000001">
    <property type="protein sequence ID" value="SFR31420.1"/>
    <property type="molecule type" value="Genomic_DNA"/>
</dbReference>
<evidence type="ECO:0000313" key="1">
    <source>
        <dbReference type="EMBL" id="SFR31420.1"/>
    </source>
</evidence>
<dbReference type="Pfam" id="PF08889">
    <property type="entry name" value="WbqC"/>
    <property type="match status" value="1"/>
</dbReference>
<name>A0A1I6FNA8_9FLAO</name>
<accession>A0A1I6FNA8</accession>
<organism evidence="1 2">
    <name type="scientific">Robiginitalea myxolifaciens</name>
    <dbReference type="NCBI Taxonomy" id="400055"/>
    <lineage>
        <taxon>Bacteria</taxon>
        <taxon>Pseudomonadati</taxon>
        <taxon>Bacteroidota</taxon>
        <taxon>Flavobacteriia</taxon>
        <taxon>Flavobacteriales</taxon>
        <taxon>Flavobacteriaceae</taxon>
        <taxon>Robiginitalea</taxon>
    </lineage>
</organism>
<reference evidence="1 2" key="1">
    <citation type="submission" date="2016-10" db="EMBL/GenBank/DDBJ databases">
        <authorList>
            <person name="de Groot N.N."/>
        </authorList>
    </citation>
    <scope>NUCLEOTIDE SEQUENCE [LARGE SCALE GENOMIC DNA]</scope>
    <source>
        <strain evidence="1 2">DSM 21019</strain>
    </source>
</reference>
<protein>
    <submittedName>
        <fullName evidence="1">WbqC-like protein family protein</fullName>
    </submittedName>
</protein>
<sequence length="209" mass="24610">MELLLHPTYFPNVISLRCLQEGGVVWEVWDNYQKQTYRNRCYICTDRGRQMLNIPIRHSGGANGRQRYRDVQIDNTYPWQRQHWRSLETAYRAAPFFEYYESRLRKIFEEEFETLLDLNLSTARLLCELLEIDFPEATSTAYEAEPNEKQDLRFLAGAKTPLDLDFPSYPQVFEDRHPFVANLSGLDLLFNEGKLAGEYLKKISLPVQS</sequence>
<keyword evidence="2" id="KW-1185">Reference proteome</keyword>
<evidence type="ECO:0000313" key="2">
    <source>
        <dbReference type="Proteomes" id="UP000199534"/>
    </source>
</evidence>
<proteinExistence type="predicted"/>
<dbReference type="Proteomes" id="UP000199534">
    <property type="component" value="Unassembled WGS sequence"/>
</dbReference>
<dbReference type="RefSeq" id="WP_394333319.1">
    <property type="nucleotide sequence ID" value="NZ_FOYQ01000001.1"/>
</dbReference>
<dbReference type="InterPro" id="IPR014985">
    <property type="entry name" value="WbqC"/>
</dbReference>
<dbReference type="STRING" id="400055.SAMN04490243_0218"/>
<dbReference type="AlphaFoldDB" id="A0A1I6FNA8"/>
<gene>
    <name evidence="1" type="ORF">SAMN04490243_0218</name>
</gene>